<name>A0A517PRP7_9PLAN</name>
<dbReference type="InterPro" id="IPR011042">
    <property type="entry name" value="6-blade_b-propeller_TolB-like"/>
</dbReference>
<dbReference type="RefSeq" id="WP_145187262.1">
    <property type="nucleotide sequence ID" value="NZ_CP036266.1"/>
</dbReference>
<evidence type="ECO:0000256" key="4">
    <source>
        <dbReference type="PROSITE-ProRule" id="PRU00504"/>
    </source>
</evidence>
<evidence type="ECO:0000256" key="3">
    <source>
        <dbReference type="ARBA" id="ARBA00023180"/>
    </source>
</evidence>
<feature type="signal peptide" evidence="5">
    <location>
        <begin position="1"/>
        <end position="26"/>
    </location>
</feature>
<dbReference type="Proteomes" id="UP000320421">
    <property type="component" value="Chromosome"/>
</dbReference>
<feature type="repeat" description="NHL" evidence="4">
    <location>
        <begin position="179"/>
        <end position="218"/>
    </location>
</feature>
<evidence type="ECO:0000256" key="1">
    <source>
        <dbReference type="ARBA" id="ARBA00022729"/>
    </source>
</evidence>
<dbReference type="PROSITE" id="PS51125">
    <property type="entry name" value="NHL"/>
    <property type="match status" value="2"/>
</dbReference>
<dbReference type="Pfam" id="PF17170">
    <property type="entry name" value="DUF5128"/>
    <property type="match status" value="1"/>
</dbReference>
<dbReference type="CDD" id="cd14958">
    <property type="entry name" value="NHL_PAL_like"/>
    <property type="match status" value="1"/>
</dbReference>
<dbReference type="EC" id="2.7.11.1" evidence="6"/>
<proteinExistence type="predicted"/>
<keyword evidence="7" id="KW-1185">Reference proteome</keyword>
<dbReference type="SUPFAM" id="SSF63829">
    <property type="entry name" value="Calcium-dependent phosphotriesterase"/>
    <property type="match status" value="1"/>
</dbReference>
<evidence type="ECO:0000313" key="7">
    <source>
        <dbReference type="Proteomes" id="UP000320421"/>
    </source>
</evidence>
<dbReference type="InterPro" id="IPR001258">
    <property type="entry name" value="NHL_repeat"/>
</dbReference>
<accession>A0A517PRP7</accession>
<dbReference type="AlphaFoldDB" id="A0A517PRP7"/>
<feature type="chain" id="PRO_5021889383" evidence="5">
    <location>
        <begin position="27"/>
        <end position="305"/>
    </location>
</feature>
<evidence type="ECO:0000256" key="5">
    <source>
        <dbReference type="SAM" id="SignalP"/>
    </source>
</evidence>
<keyword evidence="2" id="KW-0677">Repeat</keyword>
<organism evidence="6 7">
    <name type="scientific">Gimesia chilikensis</name>
    <dbReference type="NCBI Taxonomy" id="2605989"/>
    <lineage>
        <taxon>Bacteria</taxon>
        <taxon>Pseudomonadati</taxon>
        <taxon>Planctomycetota</taxon>
        <taxon>Planctomycetia</taxon>
        <taxon>Planctomycetales</taxon>
        <taxon>Planctomycetaceae</taxon>
        <taxon>Gimesia</taxon>
    </lineage>
</organism>
<keyword evidence="6" id="KW-0418">Kinase</keyword>
<keyword evidence="3" id="KW-0325">Glycoprotein</keyword>
<keyword evidence="6" id="KW-0808">Transferase</keyword>
<gene>
    <name evidence="6" type="primary">pknD_4</name>
    <name evidence="6" type="ORF">HG66A1_38450</name>
</gene>
<sequence length="305" mass="33630" precursor="true">MKLSRLIILLCFSIFGLMSTMGDSHAADPVIFVPAADNGIQLPEELTLGPCSAVDFDSEGRMYLFHRGKQPILCFDRAGRFLRSWGDNLIGQAHGLRVDQHDHIWVTDIGNHMVYQFDSQGKILLAIGQPGKPGTGENQFDKPTDIAFGRHDEIYISDGYGNSRVMKFAANGKYLGQWGEPGKGPGQFNLPHSIILDRQGRILVGDRENNRVQAFNSEGKLLEIWTGFAPYGMEFDAQGNLFVADGRANKVLLLNSSGKVAQSWGRKGAGPGEFNLPHMLTADTADNLFIAEIGGKRLQKLLREK</sequence>
<dbReference type="EMBL" id="CP036266">
    <property type="protein sequence ID" value="QDT22039.1"/>
    <property type="molecule type" value="Genomic_DNA"/>
</dbReference>
<reference evidence="6 7" key="1">
    <citation type="submission" date="2019-02" db="EMBL/GenBank/DDBJ databases">
        <title>Deep-cultivation of Planctomycetes and their phenomic and genomic characterization uncovers novel biology.</title>
        <authorList>
            <person name="Wiegand S."/>
            <person name="Jogler M."/>
            <person name="Boedeker C."/>
            <person name="Pinto D."/>
            <person name="Vollmers J."/>
            <person name="Rivas-Marin E."/>
            <person name="Kohn T."/>
            <person name="Peeters S.H."/>
            <person name="Heuer A."/>
            <person name="Rast P."/>
            <person name="Oberbeckmann S."/>
            <person name="Bunk B."/>
            <person name="Jeske O."/>
            <person name="Meyerdierks A."/>
            <person name="Storesund J.E."/>
            <person name="Kallscheuer N."/>
            <person name="Luecker S."/>
            <person name="Lage O.M."/>
            <person name="Pohl T."/>
            <person name="Merkel B.J."/>
            <person name="Hornburger P."/>
            <person name="Mueller R.-W."/>
            <person name="Bruemmer F."/>
            <person name="Labrenz M."/>
            <person name="Spormann A.M."/>
            <person name="Op den Camp H."/>
            <person name="Overmann J."/>
            <person name="Amann R."/>
            <person name="Jetten M.S.M."/>
            <person name="Mascher T."/>
            <person name="Medema M.H."/>
            <person name="Devos D.P."/>
            <person name="Kaster A.-K."/>
            <person name="Ovreas L."/>
            <person name="Rohde M."/>
            <person name="Galperin M.Y."/>
            <person name="Jogler C."/>
        </authorList>
    </citation>
    <scope>NUCLEOTIDE SEQUENCE [LARGE SCALE GENOMIC DNA]</scope>
    <source>
        <strain evidence="6 7">HG66A1</strain>
    </source>
</reference>
<dbReference type="OrthoDB" id="9799230at2"/>
<protein>
    <submittedName>
        <fullName evidence="6">Serine/threonine-protein kinase PknD</fullName>
        <ecNumber evidence="6">2.7.11.1</ecNumber>
    </submittedName>
</protein>
<dbReference type="GO" id="GO:0004674">
    <property type="term" value="F:protein serine/threonine kinase activity"/>
    <property type="evidence" value="ECO:0007669"/>
    <property type="project" value="UniProtKB-EC"/>
</dbReference>
<dbReference type="Gene3D" id="2.120.10.30">
    <property type="entry name" value="TolB, C-terminal domain"/>
    <property type="match status" value="2"/>
</dbReference>
<evidence type="ECO:0000313" key="6">
    <source>
        <dbReference type="EMBL" id="QDT22039.1"/>
    </source>
</evidence>
<dbReference type="PANTHER" id="PTHR10680">
    <property type="entry name" value="PEPTIDYL-GLYCINE ALPHA-AMIDATING MONOOXYGENASE"/>
    <property type="match status" value="1"/>
</dbReference>
<feature type="repeat" description="NHL" evidence="4">
    <location>
        <begin position="127"/>
        <end position="171"/>
    </location>
</feature>
<keyword evidence="1 5" id="KW-0732">Signal</keyword>
<evidence type="ECO:0000256" key="2">
    <source>
        <dbReference type="ARBA" id="ARBA00022737"/>
    </source>
</evidence>
<dbReference type="PANTHER" id="PTHR10680:SF38">
    <property type="entry name" value="BLL1368 PROTEIN"/>
    <property type="match status" value="1"/>
</dbReference>